<dbReference type="RefSeq" id="XP_009828496.1">
    <property type="nucleotide sequence ID" value="XM_009830194.1"/>
</dbReference>
<keyword evidence="2" id="KW-0813">Transport</keyword>
<evidence type="ECO:0000256" key="12">
    <source>
        <dbReference type="SAM" id="MobiDB-lite"/>
    </source>
</evidence>
<dbReference type="PANTHER" id="PTHR19308:SF39">
    <property type="entry name" value="PHOSPHATIDYLCHOLINE TRANSFER PROTEIN"/>
    <property type="match status" value="1"/>
</dbReference>
<feature type="compositionally biased region" description="Low complexity" evidence="12">
    <location>
        <begin position="383"/>
        <end position="398"/>
    </location>
</feature>
<dbReference type="PANTHER" id="PTHR19308">
    <property type="entry name" value="PHOSPHATIDYLCHOLINE TRANSFER PROTEIN"/>
    <property type="match status" value="1"/>
</dbReference>
<evidence type="ECO:0000256" key="1">
    <source>
        <dbReference type="ARBA" id="ARBA00004496"/>
    </source>
</evidence>
<evidence type="ECO:0000256" key="11">
    <source>
        <dbReference type="ARBA" id="ARBA00079049"/>
    </source>
</evidence>
<feature type="transmembrane region" description="Helical" evidence="13">
    <location>
        <begin position="1006"/>
        <end position="1025"/>
    </location>
</feature>
<dbReference type="InterPro" id="IPR051213">
    <property type="entry name" value="START_lipid_transfer"/>
</dbReference>
<evidence type="ECO:0000256" key="13">
    <source>
        <dbReference type="SAM" id="Phobius"/>
    </source>
</evidence>
<evidence type="ECO:0000256" key="3">
    <source>
        <dbReference type="ARBA" id="ARBA00022490"/>
    </source>
</evidence>
<dbReference type="VEuPathDB" id="FungiDB:H257_05351"/>
<feature type="transmembrane region" description="Helical" evidence="13">
    <location>
        <begin position="933"/>
        <end position="954"/>
    </location>
</feature>
<dbReference type="SUPFAM" id="SSF50156">
    <property type="entry name" value="PDZ domain-like"/>
    <property type="match status" value="1"/>
</dbReference>
<dbReference type="GO" id="GO:0005829">
    <property type="term" value="C:cytosol"/>
    <property type="evidence" value="ECO:0007669"/>
    <property type="project" value="UniProtKB-ARBA"/>
</dbReference>
<dbReference type="EMBL" id="KI913123">
    <property type="protein sequence ID" value="ETV81759.1"/>
    <property type="molecule type" value="Genomic_DNA"/>
</dbReference>
<dbReference type="Pfam" id="PF01852">
    <property type="entry name" value="START"/>
    <property type="match status" value="1"/>
</dbReference>
<protein>
    <recommendedName>
        <fullName evidence="9">Phosphatidylcholine transfer protein</fullName>
    </recommendedName>
    <alternativeName>
        <fullName evidence="11">START domain-containing protein 2</fullName>
    </alternativeName>
    <alternativeName>
        <fullName evidence="10">StAR-related lipid transfer protein 2</fullName>
    </alternativeName>
</protein>
<keyword evidence="13" id="KW-0812">Transmembrane</keyword>
<feature type="region of interest" description="Disordered" evidence="12">
    <location>
        <begin position="514"/>
        <end position="548"/>
    </location>
</feature>
<dbReference type="OrthoDB" id="1295045at2759"/>
<reference evidence="15" key="1">
    <citation type="submission" date="2013-12" db="EMBL/GenBank/DDBJ databases">
        <title>The Genome Sequence of Aphanomyces astaci APO3.</title>
        <authorList>
            <consortium name="The Broad Institute Genomics Platform"/>
            <person name="Russ C."/>
            <person name="Tyler B."/>
            <person name="van West P."/>
            <person name="Dieguez-Uribeondo J."/>
            <person name="Young S.K."/>
            <person name="Zeng Q."/>
            <person name="Gargeya S."/>
            <person name="Fitzgerald M."/>
            <person name="Abouelleil A."/>
            <person name="Alvarado L."/>
            <person name="Chapman S.B."/>
            <person name="Gainer-Dewar J."/>
            <person name="Goldberg J."/>
            <person name="Griggs A."/>
            <person name="Gujja S."/>
            <person name="Hansen M."/>
            <person name="Howarth C."/>
            <person name="Imamovic A."/>
            <person name="Ireland A."/>
            <person name="Larimer J."/>
            <person name="McCowan C."/>
            <person name="Murphy C."/>
            <person name="Pearson M."/>
            <person name="Poon T.W."/>
            <person name="Priest M."/>
            <person name="Roberts A."/>
            <person name="Saif S."/>
            <person name="Shea T."/>
            <person name="Sykes S."/>
            <person name="Wortman J."/>
            <person name="Nusbaum C."/>
            <person name="Birren B."/>
        </authorList>
    </citation>
    <scope>NUCLEOTIDE SEQUENCE [LARGE SCALE GENOMIC DNA]</scope>
    <source>
        <strain evidence="15">APO3</strain>
    </source>
</reference>
<evidence type="ECO:0000313" key="15">
    <source>
        <dbReference type="EMBL" id="ETV81759.1"/>
    </source>
</evidence>
<gene>
    <name evidence="15" type="ORF">H257_05351</name>
</gene>
<dbReference type="Gene3D" id="3.30.530.20">
    <property type="match status" value="2"/>
</dbReference>
<keyword evidence="13" id="KW-1133">Transmembrane helix</keyword>
<dbReference type="PROSITE" id="PS50848">
    <property type="entry name" value="START"/>
    <property type="match status" value="1"/>
</dbReference>
<dbReference type="InterPro" id="IPR036034">
    <property type="entry name" value="PDZ_sf"/>
</dbReference>
<evidence type="ECO:0000256" key="2">
    <source>
        <dbReference type="ARBA" id="ARBA00022448"/>
    </source>
</evidence>
<keyword evidence="13" id="KW-0472">Membrane</keyword>
<feature type="compositionally biased region" description="Polar residues" evidence="12">
    <location>
        <begin position="262"/>
        <end position="276"/>
    </location>
</feature>
<dbReference type="GO" id="GO:0006869">
    <property type="term" value="P:lipid transport"/>
    <property type="evidence" value="ECO:0007669"/>
    <property type="project" value="UniProtKB-KW"/>
</dbReference>
<dbReference type="AlphaFoldDB" id="W4GRX1"/>
<keyword evidence="6" id="KW-0445">Lipid transport</keyword>
<evidence type="ECO:0000256" key="6">
    <source>
        <dbReference type="ARBA" id="ARBA00023055"/>
    </source>
</evidence>
<evidence type="ECO:0000259" key="14">
    <source>
        <dbReference type="PROSITE" id="PS50848"/>
    </source>
</evidence>
<dbReference type="InterPro" id="IPR023393">
    <property type="entry name" value="START-like_dom_sf"/>
</dbReference>
<accession>W4GRX1</accession>
<feature type="transmembrane region" description="Helical" evidence="13">
    <location>
        <begin position="1045"/>
        <end position="1069"/>
    </location>
</feature>
<keyword evidence="3" id="KW-0963">Cytoplasm</keyword>
<feature type="region of interest" description="Disordered" evidence="12">
    <location>
        <begin position="245"/>
        <end position="279"/>
    </location>
</feature>
<keyword evidence="4" id="KW-0597">Phosphoprotein</keyword>
<feature type="domain" description="START" evidence="14">
    <location>
        <begin position="25"/>
        <end position="217"/>
    </location>
</feature>
<dbReference type="SUPFAM" id="SSF55961">
    <property type="entry name" value="Bet v1-like"/>
    <property type="match status" value="2"/>
</dbReference>
<keyword evidence="7" id="KW-0446">Lipid-binding</keyword>
<dbReference type="GeneID" id="20807347"/>
<name>W4GRX1_APHAT</name>
<evidence type="ECO:0000256" key="7">
    <source>
        <dbReference type="ARBA" id="ARBA00023121"/>
    </source>
</evidence>
<evidence type="ECO:0000256" key="9">
    <source>
        <dbReference type="ARBA" id="ARBA00069061"/>
    </source>
</evidence>
<dbReference type="FunFam" id="3.30.530.20:FF:000017">
    <property type="entry name" value="Phosphatidylcholine transfer protein, putative"/>
    <property type="match status" value="1"/>
</dbReference>
<comment type="subunit">
    <text evidence="8">Interacts with ACOT13/THEM2.</text>
</comment>
<dbReference type="GO" id="GO:0008289">
    <property type="term" value="F:lipid binding"/>
    <property type="evidence" value="ECO:0007669"/>
    <property type="project" value="UniProtKB-KW"/>
</dbReference>
<sequence length="1071" mass="119372">MRQIHVSSPELTNEAVDQAIELTLEETWDARGQDETVYVEKQFELYRSVSPTSTLPKYYIKAWFPYSADTLFNVLHDFKYRKTWDSSVKQAYVVDVRPTPDADDIDVVYWCVKMPWPFSNRDYVYYRRTLLLKDTFVVLSHAGMHRDAPEFHSTQRVEVFHSHMVIRVAGVSSCELFLAYSDESSYAVPNTCINWGLATGLPSYLNDLRAACTSYADYIRGLDDDGLQSIPSQLVRSRIDRRNVLSRAPGQSSSLRGYHKSSAATTVGPSRSSRPLQHQPHLQHLRPAFHRSKSASDALPAPVDVDVVVEFRTASPGLVLEPHLHKAIVGTTTDKHSEATKAKLVPGLVVVAIDGQSVQDLTFPDVLSRLERAHPPFTVWFNRPRPMSTSTRPPTMTTGATPSPRNRATSLSSTSKTSLVVVAVHYADALGDVLGPQNPSTQQGAVLLASRFGLDVGSILASIDNIPVPDVAFPDIVGRFRRSTDVRHVAFAPPPPTAPSKTKLRVSLSSKLSRAFKGDKSVPSTPTSPKAPPKPDHQPPPADDDDQALRDVLPDYTHIKVTMANVEWVWAHVQMLMSDERLFSAAELADKLHAFVQMAPRPPGSKAADTLDKIDGEMAAQDARLRQVTTRRDLGNAALHEFNADEAAGWRFGQTYFGVSTHWKPGDDGTVWLKLDGICEGVDVFNAMAVIRETDLFALWAPCCNKSALLASLSRVEILTYASIAIPLMQRDAVIHAFGINAVYEHRCVLLLGQSATQEDHPTVPFPAVKGWNADRMHIRAFRALIEPYGRNRNRTCIVVNVDPKCAVPTSLLNFAIKKMAGILLYLLLREAQKIEKHSTEFGVLDDQGDPHFNPYVARIRRDPFYTWLKPRMDKWFGHLDAGTLPPARSAPLLQHLVPGNLYGQRIDEAAASMPRRRRHPSTKSQHPPRRPLLDYLYVVPVWPYVALAVVYSMCITRQSTYMAACAWKATLAGFLAWFGVSSVLPWQVRQQVPMAASVQWWRWRVVAYAVAADVIGSGCVMLWVRHVSCWVKSCTAADPAVASVHFWLVANSFLEATVLLVMQFVVWLHA</sequence>
<dbReference type="SMART" id="SM00234">
    <property type="entry name" value="START"/>
    <property type="match status" value="1"/>
</dbReference>
<keyword evidence="5" id="KW-0007">Acetylation</keyword>
<dbReference type="InterPro" id="IPR002913">
    <property type="entry name" value="START_lipid-bd_dom"/>
</dbReference>
<comment type="subcellular location">
    <subcellularLocation>
        <location evidence="1">Cytoplasm</location>
    </subcellularLocation>
</comment>
<feature type="region of interest" description="Disordered" evidence="12">
    <location>
        <begin position="381"/>
        <end position="412"/>
    </location>
</feature>
<proteinExistence type="predicted"/>
<feature type="transmembrane region" description="Helical" evidence="13">
    <location>
        <begin position="960"/>
        <end position="985"/>
    </location>
</feature>
<evidence type="ECO:0000256" key="4">
    <source>
        <dbReference type="ARBA" id="ARBA00022553"/>
    </source>
</evidence>
<evidence type="ECO:0000256" key="5">
    <source>
        <dbReference type="ARBA" id="ARBA00022990"/>
    </source>
</evidence>
<evidence type="ECO:0000256" key="8">
    <source>
        <dbReference type="ARBA" id="ARBA00063535"/>
    </source>
</evidence>
<evidence type="ECO:0000256" key="10">
    <source>
        <dbReference type="ARBA" id="ARBA00077188"/>
    </source>
</evidence>
<organism evidence="15">
    <name type="scientific">Aphanomyces astaci</name>
    <name type="common">Crayfish plague agent</name>
    <dbReference type="NCBI Taxonomy" id="112090"/>
    <lineage>
        <taxon>Eukaryota</taxon>
        <taxon>Sar</taxon>
        <taxon>Stramenopiles</taxon>
        <taxon>Oomycota</taxon>
        <taxon>Saprolegniomycetes</taxon>
        <taxon>Saprolegniales</taxon>
        <taxon>Verrucalvaceae</taxon>
        <taxon>Aphanomyces</taxon>
    </lineage>
</organism>